<proteinExistence type="predicted"/>
<name>A0A8D8BJ94_CULPI</name>
<dbReference type="EMBL" id="HBUE01079184">
    <property type="protein sequence ID" value="CAG6476761.1"/>
    <property type="molecule type" value="Transcribed_RNA"/>
</dbReference>
<evidence type="ECO:0000313" key="1">
    <source>
        <dbReference type="EMBL" id="CAG6476761.1"/>
    </source>
</evidence>
<reference evidence="1" key="1">
    <citation type="submission" date="2021-05" db="EMBL/GenBank/DDBJ databases">
        <authorList>
            <person name="Alioto T."/>
            <person name="Alioto T."/>
            <person name="Gomez Garrido J."/>
        </authorList>
    </citation>
    <scope>NUCLEOTIDE SEQUENCE</scope>
</reference>
<accession>A0A8D8BJ94</accession>
<protein>
    <submittedName>
        <fullName evidence="1">(northern house mosquito) hypothetical protein</fullName>
    </submittedName>
</protein>
<organism evidence="1">
    <name type="scientific">Culex pipiens</name>
    <name type="common">House mosquito</name>
    <dbReference type="NCBI Taxonomy" id="7175"/>
    <lineage>
        <taxon>Eukaryota</taxon>
        <taxon>Metazoa</taxon>
        <taxon>Ecdysozoa</taxon>
        <taxon>Arthropoda</taxon>
        <taxon>Hexapoda</taxon>
        <taxon>Insecta</taxon>
        <taxon>Pterygota</taxon>
        <taxon>Neoptera</taxon>
        <taxon>Endopterygota</taxon>
        <taxon>Diptera</taxon>
        <taxon>Nematocera</taxon>
        <taxon>Culicoidea</taxon>
        <taxon>Culicidae</taxon>
        <taxon>Culicinae</taxon>
        <taxon>Culicini</taxon>
        <taxon>Culex</taxon>
        <taxon>Culex</taxon>
    </lineage>
</organism>
<dbReference type="AlphaFoldDB" id="A0A8D8BJ94"/>
<sequence>MTVYLQTRTLLAPKSPHTHKPLDREPFVDTVGLQQCKGRVHPEEKDAVWKFITLNIFFSEMLASDNLHLNGTGLAITPEVGRDTKPEGAIFLFLPGTHLPFAAILHDWTQSDFSTSLHTFSFSDLLGHNWGN</sequence>